<dbReference type="Proteomes" id="UP000186922">
    <property type="component" value="Unassembled WGS sequence"/>
</dbReference>
<keyword evidence="2" id="KW-0689">Ribosomal protein</keyword>
<feature type="domain" description="Large ribosomal subunit protein eL24-related N-terminal" evidence="7">
    <location>
        <begin position="1"/>
        <end position="67"/>
    </location>
</feature>
<evidence type="ECO:0000256" key="2">
    <source>
        <dbReference type="ARBA" id="ARBA00022980"/>
    </source>
</evidence>
<dbReference type="GO" id="GO:0022625">
    <property type="term" value="C:cytosolic large ribosomal subunit"/>
    <property type="evidence" value="ECO:0007669"/>
    <property type="project" value="TreeGrafter"/>
</dbReference>
<dbReference type="Gene3D" id="2.30.170.20">
    <property type="entry name" value="Ribosomal protein L24e"/>
    <property type="match status" value="1"/>
</dbReference>
<dbReference type="AlphaFoldDB" id="A0A1D1UDM4"/>
<evidence type="ECO:0000256" key="6">
    <source>
        <dbReference type="SAM" id="MobiDB-lite"/>
    </source>
</evidence>
<sequence length="163" mass="18613">MKTELCNFSGYKIHPGRGKRTVRIDGKLLNFLNSKSEKSFLRLHRNPREIRWTVLYRRKYKKGQQEEAVKKRVRRVVKVQRAIAGASITEITAKRNQKPEVRKAQRDEAIKAAKDKLRAKKTAKKAQQSAVLKEQQKTQKTKPAKMPQQKGPAGAGGRVGGKR</sequence>
<evidence type="ECO:0000256" key="5">
    <source>
        <dbReference type="ARBA" id="ARBA00041213"/>
    </source>
</evidence>
<dbReference type="Pfam" id="PF01246">
    <property type="entry name" value="Ribosomal_L24e"/>
    <property type="match status" value="1"/>
</dbReference>
<name>A0A1D1UDM4_RAMVA</name>
<feature type="region of interest" description="Disordered" evidence="6">
    <location>
        <begin position="114"/>
        <end position="163"/>
    </location>
</feature>
<dbReference type="PANTHER" id="PTHR10792">
    <property type="entry name" value="60S RIBOSOMAL PROTEIN L24"/>
    <property type="match status" value="1"/>
</dbReference>
<evidence type="ECO:0000256" key="1">
    <source>
        <dbReference type="ARBA" id="ARBA00005647"/>
    </source>
</evidence>
<evidence type="ECO:0000256" key="4">
    <source>
        <dbReference type="ARBA" id="ARBA00040612"/>
    </source>
</evidence>
<dbReference type="STRING" id="947166.A0A1D1UDM4"/>
<keyword evidence="3" id="KW-0687">Ribonucleoprotein</keyword>
<dbReference type="SUPFAM" id="SSF57716">
    <property type="entry name" value="Glucocorticoid receptor-like (DNA-binding domain)"/>
    <property type="match status" value="1"/>
</dbReference>
<comment type="similarity">
    <text evidence="1">Belongs to the eukaryotic ribosomal protein eL24 family.</text>
</comment>
<reference evidence="8 9" key="1">
    <citation type="journal article" date="2016" name="Nat. Commun.">
        <title>Extremotolerant tardigrade genome and improved radiotolerance of human cultured cells by tardigrade-unique protein.</title>
        <authorList>
            <person name="Hashimoto T."/>
            <person name="Horikawa D.D."/>
            <person name="Saito Y."/>
            <person name="Kuwahara H."/>
            <person name="Kozuka-Hata H."/>
            <person name="Shin-I T."/>
            <person name="Minakuchi Y."/>
            <person name="Ohishi K."/>
            <person name="Motoyama A."/>
            <person name="Aizu T."/>
            <person name="Enomoto A."/>
            <person name="Kondo K."/>
            <person name="Tanaka S."/>
            <person name="Hara Y."/>
            <person name="Koshikawa S."/>
            <person name="Sagara H."/>
            <person name="Miura T."/>
            <person name="Yokobori S."/>
            <person name="Miyagawa K."/>
            <person name="Suzuki Y."/>
            <person name="Kubo T."/>
            <person name="Oyama M."/>
            <person name="Kohara Y."/>
            <person name="Fujiyama A."/>
            <person name="Arakawa K."/>
            <person name="Katayama T."/>
            <person name="Toyoda A."/>
            <person name="Kunieda T."/>
        </authorList>
    </citation>
    <scope>NUCLEOTIDE SEQUENCE [LARGE SCALE GENOMIC DNA]</scope>
    <source>
        <strain evidence="8 9">YOKOZUNA-1</strain>
    </source>
</reference>
<organism evidence="8 9">
    <name type="scientific">Ramazzottius varieornatus</name>
    <name type="common">Water bear</name>
    <name type="synonym">Tardigrade</name>
    <dbReference type="NCBI Taxonomy" id="947166"/>
    <lineage>
        <taxon>Eukaryota</taxon>
        <taxon>Metazoa</taxon>
        <taxon>Ecdysozoa</taxon>
        <taxon>Tardigrada</taxon>
        <taxon>Eutardigrada</taxon>
        <taxon>Parachela</taxon>
        <taxon>Hypsibioidea</taxon>
        <taxon>Ramazzottiidae</taxon>
        <taxon>Ramazzottius</taxon>
    </lineage>
</organism>
<feature type="compositionally biased region" description="Gly residues" evidence="6">
    <location>
        <begin position="153"/>
        <end position="163"/>
    </location>
</feature>
<gene>
    <name evidence="8" type="primary">RvY_00677-1</name>
    <name evidence="8" type="synonym">RvY_00677.1</name>
    <name evidence="8" type="ORF">RvY_00677</name>
</gene>
<proteinExistence type="inferred from homology"/>
<dbReference type="GO" id="GO:0003735">
    <property type="term" value="F:structural constituent of ribosome"/>
    <property type="evidence" value="ECO:0007669"/>
    <property type="project" value="InterPro"/>
</dbReference>
<comment type="caution">
    <text evidence="8">The sequence shown here is derived from an EMBL/GenBank/DDBJ whole genome shotgun (WGS) entry which is preliminary data.</text>
</comment>
<dbReference type="Gene3D" id="6.10.250.1270">
    <property type="match status" value="1"/>
</dbReference>
<protein>
    <recommendedName>
        <fullName evidence="4">Large ribosomal subunit protein eL24</fullName>
    </recommendedName>
    <alternativeName>
        <fullName evidence="5">60S ribosomal protein L24</fullName>
    </alternativeName>
</protein>
<evidence type="ECO:0000313" key="8">
    <source>
        <dbReference type="EMBL" id="GAU87889.1"/>
    </source>
</evidence>
<dbReference type="OrthoDB" id="1727108at2759"/>
<keyword evidence="9" id="KW-1185">Reference proteome</keyword>
<evidence type="ECO:0000313" key="9">
    <source>
        <dbReference type="Proteomes" id="UP000186922"/>
    </source>
</evidence>
<dbReference type="GO" id="GO:0002181">
    <property type="term" value="P:cytoplasmic translation"/>
    <property type="evidence" value="ECO:0007669"/>
    <property type="project" value="TreeGrafter"/>
</dbReference>
<accession>A0A1D1UDM4</accession>
<dbReference type="InterPro" id="IPR056366">
    <property type="entry name" value="Ribosomal_eL24"/>
</dbReference>
<evidence type="ECO:0000256" key="3">
    <source>
        <dbReference type="ARBA" id="ARBA00023274"/>
    </source>
</evidence>
<dbReference type="InterPro" id="IPR038630">
    <property type="entry name" value="L24e/L24_sf"/>
</dbReference>
<dbReference type="CDD" id="cd00472">
    <property type="entry name" value="Ribosomal_L24e_L24"/>
    <property type="match status" value="1"/>
</dbReference>
<evidence type="ECO:0000259" key="7">
    <source>
        <dbReference type="Pfam" id="PF01246"/>
    </source>
</evidence>
<dbReference type="FunFam" id="2.30.170.20:FF:000002">
    <property type="entry name" value="60S ribosomal protein L24"/>
    <property type="match status" value="1"/>
</dbReference>
<dbReference type="EMBL" id="BDGG01000001">
    <property type="protein sequence ID" value="GAU87889.1"/>
    <property type="molecule type" value="Genomic_DNA"/>
</dbReference>
<dbReference type="GO" id="GO:0003729">
    <property type="term" value="F:mRNA binding"/>
    <property type="evidence" value="ECO:0007669"/>
    <property type="project" value="TreeGrafter"/>
</dbReference>
<dbReference type="InterPro" id="IPR000988">
    <property type="entry name" value="Ribosomal_eL24-rel_N"/>
</dbReference>
<dbReference type="PANTHER" id="PTHR10792:SF1">
    <property type="entry name" value="RIBOSOMAL PROTEIN L24"/>
    <property type="match status" value="1"/>
</dbReference>